<feature type="compositionally biased region" description="Basic and acidic residues" evidence="5">
    <location>
        <begin position="1623"/>
        <end position="1639"/>
    </location>
</feature>
<dbReference type="PROSITE" id="PS00226">
    <property type="entry name" value="IF_ROD_1"/>
    <property type="match status" value="1"/>
</dbReference>
<protein>
    <recommendedName>
        <fullName evidence="6">IF rod domain-containing protein</fullName>
    </recommendedName>
</protein>
<feature type="region of interest" description="Disordered" evidence="5">
    <location>
        <begin position="706"/>
        <end position="739"/>
    </location>
</feature>
<feature type="compositionally biased region" description="Basic and acidic residues" evidence="5">
    <location>
        <begin position="706"/>
        <end position="725"/>
    </location>
</feature>
<feature type="region of interest" description="Disordered" evidence="5">
    <location>
        <begin position="1035"/>
        <end position="1060"/>
    </location>
</feature>
<dbReference type="InterPro" id="IPR018039">
    <property type="entry name" value="IF_conserved"/>
</dbReference>
<dbReference type="GO" id="GO:0019215">
    <property type="term" value="F:intermediate filament binding"/>
    <property type="evidence" value="ECO:0007669"/>
    <property type="project" value="TreeGrafter"/>
</dbReference>
<dbReference type="EMBL" id="WNTK01000002">
    <property type="protein sequence ID" value="KAG9489094.1"/>
    <property type="molecule type" value="Genomic_DNA"/>
</dbReference>
<dbReference type="PANTHER" id="PTHR47136:SF1">
    <property type="entry name" value="SYNEMIN"/>
    <property type="match status" value="1"/>
</dbReference>
<evidence type="ECO:0000256" key="5">
    <source>
        <dbReference type="SAM" id="MobiDB-lite"/>
    </source>
</evidence>
<feature type="compositionally biased region" description="Low complexity" evidence="5">
    <location>
        <begin position="832"/>
        <end position="849"/>
    </location>
</feature>
<dbReference type="SMART" id="SM01391">
    <property type="entry name" value="Filament"/>
    <property type="match status" value="1"/>
</dbReference>
<dbReference type="GO" id="GO:0043034">
    <property type="term" value="C:costamere"/>
    <property type="evidence" value="ECO:0007669"/>
    <property type="project" value="TreeGrafter"/>
</dbReference>
<comment type="similarity">
    <text evidence="3">Belongs to the intermediate filament family.</text>
</comment>
<evidence type="ECO:0000313" key="7">
    <source>
        <dbReference type="EMBL" id="KAG9489095.1"/>
    </source>
</evidence>
<dbReference type="Pfam" id="PF00038">
    <property type="entry name" value="Filament"/>
    <property type="match status" value="1"/>
</dbReference>
<feature type="region of interest" description="Disordered" evidence="5">
    <location>
        <begin position="1263"/>
        <end position="1287"/>
    </location>
</feature>
<keyword evidence="2 4" id="KW-0175">Coiled coil</keyword>
<name>A0A8J6KEV3_ELECQ</name>
<feature type="coiled-coil region" evidence="4">
    <location>
        <begin position="15"/>
        <end position="49"/>
    </location>
</feature>
<dbReference type="GO" id="GO:0017166">
    <property type="term" value="F:vinculin binding"/>
    <property type="evidence" value="ECO:0007669"/>
    <property type="project" value="TreeGrafter"/>
</dbReference>
<comment type="caution">
    <text evidence="7">The sequence shown here is derived from an EMBL/GenBank/DDBJ whole genome shotgun (WGS) entry which is preliminary data.</text>
</comment>
<evidence type="ECO:0000256" key="1">
    <source>
        <dbReference type="ARBA" id="ARBA00022754"/>
    </source>
</evidence>
<dbReference type="GO" id="GO:0005200">
    <property type="term" value="F:structural constituent of cytoskeleton"/>
    <property type="evidence" value="ECO:0007669"/>
    <property type="project" value="InterPro"/>
</dbReference>
<evidence type="ECO:0000256" key="4">
    <source>
        <dbReference type="SAM" id="Coils"/>
    </source>
</evidence>
<reference evidence="7" key="1">
    <citation type="thesis" date="2020" institute="ProQuest LLC" country="789 East Eisenhower Parkway, Ann Arbor, MI, USA">
        <title>Comparative Genomics and Chromosome Evolution.</title>
        <authorList>
            <person name="Mudd A.B."/>
        </authorList>
    </citation>
    <scope>NUCLEOTIDE SEQUENCE</scope>
    <source>
        <strain evidence="7">HN-11 Male</strain>
        <tissue evidence="7">Kidney and liver</tissue>
    </source>
</reference>
<feature type="domain" description="IF rod" evidence="6">
    <location>
        <begin position="11"/>
        <end position="317"/>
    </location>
</feature>
<dbReference type="Gene3D" id="1.20.5.170">
    <property type="match status" value="1"/>
</dbReference>
<proteinExistence type="inferred from homology"/>
<feature type="coiled-coil region" evidence="4">
    <location>
        <begin position="215"/>
        <end position="281"/>
    </location>
</feature>
<feature type="compositionally biased region" description="Basic and acidic residues" evidence="5">
    <location>
        <begin position="454"/>
        <end position="466"/>
    </location>
</feature>
<keyword evidence="8" id="KW-1185">Reference proteome</keyword>
<feature type="compositionally biased region" description="Basic and acidic residues" evidence="5">
    <location>
        <begin position="549"/>
        <end position="561"/>
    </location>
</feature>
<feature type="region of interest" description="Disordered" evidence="5">
    <location>
        <begin position="1185"/>
        <end position="1204"/>
    </location>
</feature>
<dbReference type="GO" id="GO:0008307">
    <property type="term" value="F:structural constituent of muscle"/>
    <property type="evidence" value="ECO:0007669"/>
    <property type="project" value="InterPro"/>
</dbReference>
<dbReference type="GO" id="GO:0060053">
    <property type="term" value="C:neurofilament cytoskeleton"/>
    <property type="evidence" value="ECO:0007669"/>
    <property type="project" value="TreeGrafter"/>
</dbReference>
<feature type="compositionally biased region" description="Basic and acidic residues" evidence="5">
    <location>
        <begin position="573"/>
        <end position="582"/>
    </location>
</feature>
<feature type="region of interest" description="Disordered" evidence="5">
    <location>
        <begin position="451"/>
        <end position="477"/>
    </location>
</feature>
<dbReference type="GO" id="GO:0042383">
    <property type="term" value="C:sarcolemma"/>
    <property type="evidence" value="ECO:0007669"/>
    <property type="project" value="TreeGrafter"/>
</dbReference>
<evidence type="ECO:0000256" key="2">
    <source>
        <dbReference type="ARBA" id="ARBA00023054"/>
    </source>
</evidence>
<dbReference type="GO" id="GO:0005882">
    <property type="term" value="C:intermediate filament"/>
    <property type="evidence" value="ECO:0007669"/>
    <property type="project" value="UniProtKB-KW"/>
</dbReference>
<evidence type="ECO:0000259" key="6">
    <source>
        <dbReference type="PROSITE" id="PS51842"/>
    </source>
</evidence>
<dbReference type="Gene3D" id="1.20.5.1160">
    <property type="entry name" value="Vasodilator-stimulated phosphoprotein"/>
    <property type="match status" value="1"/>
</dbReference>
<accession>A0A8J6KEV3</accession>
<dbReference type="PANTHER" id="PTHR47136">
    <property type="entry name" value="SYNEMIN"/>
    <property type="match status" value="1"/>
</dbReference>
<dbReference type="InterPro" id="IPR030634">
    <property type="entry name" value="SYNM"/>
</dbReference>
<sequence>MLHVRRGFGDEKTQLNELNKRLDQYLSKVRQLEAENRVLVEEIHRLRQERGAEWAQVYHNEIYQLRKQVEDLNVQKCEAELQKDNLWHEFQSLQELWEQVRSARIRIDQQIEQYKRDLQQAKSNQAALEELYFRLQQECQILKTSQEEEMFALRSQGLQTPLQITMQEVVRPRLSLEDVQSMSLEISESWQEVFLVYQKKIEDLENTLRLDVEDRLGVEEEVRQQKRQIEELRREYEELMGIQKVLSKELLRMKEKYRLEVEEYQHIIEELEDERQTITLTITQRLKDYHDLTQVKTGLSLEVATYRALLEAENKKGTVIWTEHSVRDRPAGYVTSSFEDSTKYSHRGAEYPITRRKEEIRRNMDTTNVDRLLTRTVPQQQTRPKYSNLGNTSSSYVSHIYENTAQDRSGRWDTGFSPSYDIAKKNEFQQTTYRPVQPTVITPFSSTQSTVISETRKEEKVKDLKPVARPRTHSKEAKKLDVHIRTDDKKQDSISLRTLEAKGSEESKVTSKHVEEIQQTLEPNLQYSKKDNTVSDKASIVPGSVKSEMIQEPKPQELPVKKERKKREQAKKRKEELEKVGEGDTNVAAESKVDVHETTHVRETVVLGEKKPAGLDQQFVLEIPIQLEARKPENRTQKSYMDDQEQRNVSHTYVTDESTVLGKVDNLSSIEKKQWDIGFRTTPFGESKREEQIVRDIPIQYVDRKREGRSEVENVKGSEHSRLSENSKQTNVSEGASYLKNEDAIKTNYEDNAKCTVESELAGRPSEHSGKKAMVADILKQLGQPSALDDSNVTYMEKEEQCGDGFVKTQIYVESKTEEDFDLFDEPDLTDLWNTTTTQSPPKSMSKSMGSLPEEIESRTTKKTILKDVTGAQAEEWIGNVIHSGLKTGAGKSINVEILEESFGAFEYEKGEFPTPFHVEEAEDNYNVEESVISEQHSSIPTKNLGHETQLREGPSQVEEVTEGEHIHEDIDYLVFVPDDNPYLEEEEEEETLRGQIYTEEESNVKYSWQDEFLQGSQGRKSLSELLKNAMAAEHSIADEDTADENKTELSNEDEGEQLHSESIVIERKIEVPQDMKSSIINLLSKDIKDPQEKLKGTLDCLQGKLPQDLVDELSALAGEEKTQSSSLAVDIKKVGQPEESGSFTIVAEINVSQTVDAEDLDMLELAKDFQSEVTTIHKSNIKRSEDLKSENENRTFAKESDKYQESYHSVTLGTNNGEEHYTEEISVKGPTTTSIHFSPTREVSKGQISTDTSKFIKHIELSTHEKTGSEHGSAGELSSTETNRSEHHFKIEPREMLSKKQIIFEGPVSETIKLDIVKNTDDTSDENRSVRHIKISPTENFQAEQIIFHGPIFKTTGIGQNVTRGLSVKDDQGDNLSQAHQTLVCEENQSGDQEKIIKGNDYIVNANKTVSHFKIHSGEMSKEITLEGSTSRPNELNITLDANDNSAPIEFNLGTQKVNVAKQIKYQGYVSEQQSTENTGSATQSKNQSGINTTVHHIKLSPNREQIVFEGPSSPNFHLREDGSHVEDNRSIRHIQLSSPDSHTSECITFEGPTRESYETSEYIVSSPSGDSTESERSIKHIKLGPAEKSFTFQMDITKIATKHTGEEKANESSRVITSSKTEGHREFSQSYSELKDGSEVAESGYDEEEIASVSQLPYNISSHQIISDRSEVDKTVQLQRIVHQGHIVSDDKKVAVVYLDDDEDEEEEPDQDYLRRSF</sequence>
<evidence type="ECO:0000256" key="3">
    <source>
        <dbReference type="RuleBase" id="RU000685"/>
    </source>
</evidence>
<evidence type="ECO:0000313" key="8">
    <source>
        <dbReference type="Proteomes" id="UP000770717"/>
    </source>
</evidence>
<dbReference type="OrthoDB" id="9949055at2759"/>
<dbReference type="InterPro" id="IPR039008">
    <property type="entry name" value="IF_rod_dom"/>
</dbReference>
<dbReference type="Proteomes" id="UP000770717">
    <property type="component" value="Unassembled WGS sequence"/>
</dbReference>
<feature type="region of interest" description="Disordered" evidence="5">
    <location>
        <begin position="832"/>
        <end position="857"/>
    </location>
</feature>
<feature type="region of interest" description="Disordered" evidence="5">
    <location>
        <begin position="548"/>
        <end position="584"/>
    </location>
</feature>
<keyword evidence="1 3" id="KW-0403">Intermediate filament</keyword>
<dbReference type="GO" id="GO:0031443">
    <property type="term" value="P:fast-twitch skeletal muscle fiber contraction"/>
    <property type="evidence" value="ECO:0007669"/>
    <property type="project" value="TreeGrafter"/>
</dbReference>
<feature type="region of interest" description="Disordered" evidence="5">
    <location>
        <begin position="1605"/>
        <end position="1639"/>
    </location>
</feature>
<dbReference type="EMBL" id="WNTK01000002">
    <property type="protein sequence ID" value="KAG9489095.1"/>
    <property type="molecule type" value="Genomic_DNA"/>
</dbReference>
<dbReference type="PROSITE" id="PS51842">
    <property type="entry name" value="IF_ROD_2"/>
    <property type="match status" value="1"/>
</dbReference>
<dbReference type="SUPFAM" id="SSF64593">
    <property type="entry name" value="Intermediate filament protein, coiled coil region"/>
    <property type="match status" value="2"/>
</dbReference>
<feature type="compositionally biased region" description="Basic residues" evidence="5">
    <location>
        <begin position="562"/>
        <end position="572"/>
    </location>
</feature>
<feature type="coiled-coil region" evidence="4">
    <location>
        <begin position="104"/>
        <end position="138"/>
    </location>
</feature>
<gene>
    <name evidence="7" type="ORF">GDO78_005211</name>
</gene>
<dbReference type="GO" id="GO:0045104">
    <property type="term" value="P:intermediate filament cytoskeleton organization"/>
    <property type="evidence" value="ECO:0007669"/>
    <property type="project" value="InterPro"/>
</dbReference>
<organism evidence="7 8">
    <name type="scientific">Eleutherodactylus coqui</name>
    <name type="common">Puerto Rican coqui</name>
    <dbReference type="NCBI Taxonomy" id="57060"/>
    <lineage>
        <taxon>Eukaryota</taxon>
        <taxon>Metazoa</taxon>
        <taxon>Chordata</taxon>
        <taxon>Craniata</taxon>
        <taxon>Vertebrata</taxon>
        <taxon>Euteleostomi</taxon>
        <taxon>Amphibia</taxon>
        <taxon>Batrachia</taxon>
        <taxon>Anura</taxon>
        <taxon>Neobatrachia</taxon>
        <taxon>Hyloidea</taxon>
        <taxon>Eleutherodactylidae</taxon>
        <taxon>Eleutherodactylinae</taxon>
        <taxon>Eleutherodactylus</taxon>
        <taxon>Eleutherodactylus</taxon>
    </lineage>
</organism>